<dbReference type="GO" id="GO:0009982">
    <property type="term" value="F:pseudouridine synthase activity"/>
    <property type="evidence" value="ECO:0007669"/>
    <property type="project" value="InterPro"/>
</dbReference>
<evidence type="ECO:0000259" key="2">
    <source>
        <dbReference type="Pfam" id="PF00849"/>
    </source>
</evidence>
<dbReference type="GO" id="GO:0000455">
    <property type="term" value="P:enzyme-directed rRNA pseudouridine synthesis"/>
    <property type="evidence" value="ECO:0007669"/>
    <property type="project" value="TreeGrafter"/>
</dbReference>
<feature type="non-terminal residue" evidence="3">
    <location>
        <position position="1"/>
    </location>
</feature>
<dbReference type="InterPro" id="IPR006145">
    <property type="entry name" value="PsdUridine_synth_RsuA/RluA"/>
</dbReference>
<evidence type="ECO:0000256" key="1">
    <source>
        <dbReference type="ARBA" id="ARBA00010876"/>
    </source>
</evidence>
<reference evidence="3" key="1">
    <citation type="submission" date="2021-02" db="EMBL/GenBank/DDBJ databases">
        <authorList>
            <person name="Dougan E. K."/>
            <person name="Rhodes N."/>
            <person name="Thang M."/>
            <person name="Chan C."/>
        </authorList>
    </citation>
    <scope>NUCLEOTIDE SEQUENCE</scope>
</reference>
<proteinExistence type="inferred from homology"/>
<name>A0A812V3H7_9DINO</name>
<evidence type="ECO:0000313" key="4">
    <source>
        <dbReference type="Proteomes" id="UP000604046"/>
    </source>
</evidence>
<organism evidence="3 4">
    <name type="scientific">Symbiodinium natans</name>
    <dbReference type="NCBI Taxonomy" id="878477"/>
    <lineage>
        <taxon>Eukaryota</taxon>
        <taxon>Sar</taxon>
        <taxon>Alveolata</taxon>
        <taxon>Dinophyceae</taxon>
        <taxon>Suessiales</taxon>
        <taxon>Symbiodiniaceae</taxon>
        <taxon>Symbiodinium</taxon>
    </lineage>
</organism>
<dbReference type="InterPro" id="IPR050188">
    <property type="entry name" value="RluA_PseudoU_synthase"/>
</dbReference>
<dbReference type="PANTHER" id="PTHR21600:SF87">
    <property type="entry name" value="RNA PSEUDOURIDYLATE SYNTHASE DOMAIN-CONTAINING PROTEIN 1"/>
    <property type="match status" value="1"/>
</dbReference>
<comment type="similarity">
    <text evidence="1">Belongs to the pseudouridine synthase RluA family.</text>
</comment>
<dbReference type="CDD" id="cd02869">
    <property type="entry name" value="PseudoU_synth_RluA_like"/>
    <property type="match status" value="1"/>
</dbReference>
<evidence type="ECO:0000313" key="3">
    <source>
        <dbReference type="EMBL" id="CAE7615740.1"/>
    </source>
</evidence>
<dbReference type="InterPro" id="IPR020103">
    <property type="entry name" value="PsdUridine_synth_cat_dom_sf"/>
</dbReference>
<dbReference type="PANTHER" id="PTHR21600">
    <property type="entry name" value="MITOCHONDRIAL RNA PSEUDOURIDINE SYNTHASE"/>
    <property type="match status" value="1"/>
</dbReference>
<protein>
    <submittedName>
        <fullName evidence="3">Rpusd1 protein</fullName>
    </submittedName>
</protein>
<comment type="caution">
    <text evidence="3">The sequence shown here is derived from an EMBL/GenBank/DDBJ whole genome shotgun (WGS) entry which is preliminary data.</text>
</comment>
<dbReference type="Gene3D" id="3.30.2350.10">
    <property type="entry name" value="Pseudouridine synthase"/>
    <property type="match status" value="1"/>
</dbReference>
<sequence length="378" mass="42836">YPCCLNILHRRGTTRPGGRVPRHSRPSAHGAATKMSMVMTKVENACVSWGCRINSYGLDILQEGLTRLWPRVDEERVLEDAEARLAQLRYFHREGAMSSVSFTELCARFPEVLLDYRAQVLWEQDDLLAIHKPWGMRAYLARKNGARYRAWPEELTAHDRLQQLYVGQRPRMCNRLDFATSGLMLVARSREAAGEACRLFHQRSVGKTYLALVLGHPPASWDRGAVLDYRIVDTKGFARKAVSPALEELNGRVTEKAETFVRVLQRGLWPRHPWEAGYGGCGEGGGAELQRERLPASLVEVRPKTGRRHQIRVHLAAAGHPVLGDDSYGGQPWGVRGGSYRMYLHAWKLKLPWREDVCSMEDPCSWLEDQLLLDDGTV</sequence>
<dbReference type="Pfam" id="PF00849">
    <property type="entry name" value="PseudoU_synth_2"/>
    <property type="match status" value="1"/>
</dbReference>
<dbReference type="PROSITE" id="PS01129">
    <property type="entry name" value="PSI_RLU"/>
    <property type="match status" value="1"/>
</dbReference>
<gene>
    <name evidence="3" type="primary">Rpusd1</name>
    <name evidence="3" type="ORF">SNAT2548_LOCUS35002</name>
</gene>
<dbReference type="OrthoDB" id="428658at2759"/>
<dbReference type="SUPFAM" id="SSF55120">
    <property type="entry name" value="Pseudouridine synthase"/>
    <property type="match status" value="1"/>
</dbReference>
<keyword evidence="4" id="KW-1185">Reference proteome</keyword>
<feature type="domain" description="Pseudouridine synthase RsuA/RluA-like" evidence="2">
    <location>
        <begin position="127"/>
        <end position="317"/>
    </location>
</feature>
<dbReference type="GO" id="GO:0003723">
    <property type="term" value="F:RNA binding"/>
    <property type="evidence" value="ECO:0007669"/>
    <property type="project" value="InterPro"/>
</dbReference>
<dbReference type="AlphaFoldDB" id="A0A812V3H7"/>
<dbReference type="InterPro" id="IPR006224">
    <property type="entry name" value="PsdUridine_synth_RluA-like_CS"/>
</dbReference>
<dbReference type="EMBL" id="CAJNDS010002842">
    <property type="protein sequence ID" value="CAE7615740.1"/>
    <property type="molecule type" value="Genomic_DNA"/>
</dbReference>
<accession>A0A812V3H7</accession>
<dbReference type="Proteomes" id="UP000604046">
    <property type="component" value="Unassembled WGS sequence"/>
</dbReference>